<name>A8F447_PSELT</name>
<dbReference type="KEGG" id="tle:Tlet_0364"/>
<evidence type="ECO:0000256" key="3">
    <source>
        <dbReference type="ARBA" id="ARBA00022571"/>
    </source>
</evidence>
<dbReference type="STRING" id="416591.Tlet_0364"/>
<dbReference type="PANTHER" id="PTHR43814:SF1">
    <property type="entry name" value="ARGININOSUCCINATE LYASE"/>
    <property type="match status" value="1"/>
</dbReference>
<evidence type="ECO:0000256" key="1">
    <source>
        <dbReference type="ARBA" id="ARBA00004941"/>
    </source>
</evidence>
<dbReference type="InterPro" id="IPR022761">
    <property type="entry name" value="Fumarate_lyase_N"/>
</dbReference>
<dbReference type="GO" id="GO:0004056">
    <property type="term" value="F:argininosuccinate lyase activity"/>
    <property type="evidence" value="ECO:0007669"/>
    <property type="project" value="UniProtKB-UniRule"/>
</dbReference>
<dbReference type="Gene3D" id="1.10.40.30">
    <property type="entry name" value="Fumarase/aspartase (C-terminal domain)"/>
    <property type="match status" value="1"/>
</dbReference>
<proteinExistence type="predicted"/>
<reference evidence="6 7" key="1">
    <citation type="submission" date="2007-08" db="EMBL/GenBank/DDBJ databases">
        <title>Complete sequence of Thermotoga lettingae TMO.</title>
        <authorList>
            <consortium name="US DOE Joint Genome Institute"/>
            <person name="Copeland A."/>
            <person name="Lucas S."/>
            <person name="Lapidus A."/>
            <person name="Barry K."/>
            <person name="Glavina del Rio T."/>
            <person name="Dalin E."/>
            <person name="Tice H."/>
            <person name="Pitluck S."/>
            <person name="Foster B."/>
            <person name="Bruce D."/>
            <person name="Schmutz J."/>
            <person name="Larimer F."/>
            <person name="Land M."/>
            <person name="Hauser L."/>
            <person name="Kyrpides N."/>
            <person name="Mikhailova N."/>
            <person name="Nelson K."/>
            <person name="Gogarten J.P."/>
            <person name="Noll K."/>
            <person name="Richardson P."/>
        </authorList>
    </citation>
    <scope>NUCLEOTIDE SEQUENCE [LARGE SCALE GENOMIC DNA]</scope>
    <source>
        <strain evidence="7">ATCC BAA-301 / DSM 14385 / NBRC 107922 / TMO</strain>
    </source>
</reference>
<reference evidence="6 7" key="2">
    <citation type="journal article" date="2009" name="Proc. Natl. Acad. Sci. U.S.A.">
        <title>On the chimeric nature, thermophilic origin, and phylogenetic placement of the Thermotogales.</title>
        <authorList>
            <person name="Zhaxybayeva O."/>
            <person name="Swithers K.S."/>
            <person name="Lapierre P."/>
            <person name="Fournier G.P."/>
            <person name="Bickhart D.M."/>
            <person name="DeBoy R.T."/>
            <person name="Nelson K.E."/>
            <person name="Nesbo C.L."/>
            <person name="Doolittle W.F."/>
            <person name="Gogarten J.P."/>
            <person name="Noll K.M."/>
        </authorList>
    </citation>
    <scope>NUCLEOTIDE SEQUENCE [LARGE SCALE GENOMIC DNA]</scope>
    <source>
        <strain evidence="7">ATCC BAA-301 / DSM 14385 / NBRC 107922 / TMO</strain>
    </source>
</reference>
<dbReference type="PRINTS" id="PR00145">
    <property type="entry name" value="ARGSUCLYASE"/>
</dbReference>
<evidence type="ECO:0000259" key="5">
    <source>
        <dbReference type="Pfam" id="PF00206"/>
    </source>
</evidence>
<dbReference type="Pfam" id="PF00206">
    <property type="entry name" value="Lyase_1"/>
    <property type="match status" value="1"/>
</dbReference>
<gene>
    <name evidence="6" type="ordered locus">Tlet_0364</name>
</gene>
<dbReference type="PROSITE" id="PS00163">
    <property type="entry name" value="FUMARATE_LYASES"/>
    <property type="match status" value="1"/>
</dbReference>
<dbReference type="Gene3D" id="1.20.200.10">
    <property type="entry name" value="Fumarase/aspartase (Central domain)"/>
    <property type="match status" value="1"/>
</dbReference>
<dbReference type="UniPathway" id="UPA00068">
    <property type="reaction ID" value="UER00114"/>
</dbReference>
<evidence type="ECO:0000256" key="2">
    <source>
        <dbReference type="ARBA" id="ARBA00012338"/>
    </source>
</evidence>
<dbReference type="InterPro" id="IPR024083">
    <property type="entry name" value="Fumarase/histidase_N"/>
</dbReference>
<dbReference type="OrthoDB" id="9769623at2"/>
<dbReference type="HOGENOM" id="CLU_027272_2_0_0"/>
<dbReference type="AlphaFoldDB" id="A8F447"/>
<dbReference type="SUPFAM" id="SSF48557">
    <property type="entry name" value="L-aspartase-like"/>
    <property type="match status" value="1"/>
</dbReference>
<dbReference type="PANTHER" id="PTHR43814">
    <property type="entry name" value="ARGININOSUCCINATE LYASE"/>
    <property type="match status" value="1"/>
</dbReference>
<accession>A8F447</accession>
<dbReference type="InterPro" id="IPR009049">
    <property type="entry name" value="Argininosuccinate_lyase"/>
</dbReference>
<protein>
    <recommendedName>
        <fullName evidence="2 4">Argininosuccinate lyase</fullName>
        <ecNumber evidence="2 4">4.3.2.1</ecNumber>
    </recommendedName>
</protein>
<feature type="domain" description="Fumarate lyase N-terminal" evidence="5">
    <location>
        <begin position="14"/>
        <end position="301"/>
    </location>
</feature>
<dbReference type="InterPro" id="IPR020557">
    <property type="entry name" value="Fumarate_lyase_CS"/>
</dbReference>
<keyword evidence="3" id="KW-0028">Amino-acid biosynthesis</keyword>
<dbReference type="InterPro" id="IPR000362">
    <property type="entry name" value="Fumarate_lyase_fam"/>
</dbReference>
<dbReference type="Proteomes" id="UP000002016">
    <property type="component" value="Chromosome"/>
</dbReference>
<dbReference type="NCBIfam" id="TIGR00838">
    <property type="entry name" value="argH"/>
    <property type="match status" value="1"/>
</dbReference>
<evidence type="ECO:0000256" key="4">
    <source>
        <dbReference type="NCBIfam" id="TIGR00838"/>
    </source>
</evidence>
<sequence length="398" mass="45864">MPKLWEKGYDLDSLIEEFTVGEDYLVDMKLIKYDVKASIVHAEMLEKMGYLERHEFIKIKEALEELLTLVESGKFCIDPEEEDSHTAIENFLVQKLGEAGKKIHTARSRNDQVLTALRLLYKDELKDVCRHLKGLRSVLRNFAKKYGHIKFAGFTHTRKAMPANFRMWGMALCDALKDDEIMINLTIRLIDQSPLGTGAGYGVPIKIDRNYIANRLGFSKVQRNPIYSQNSRAKFDYLILHCLSQVSYDLNRFASDIIFFSLPDIGYLIIPENLCTGSSIMPQKMNPDPVELVRAYHSRIISKALESALISMNLISGYHRDMQLLKITVLETFKDIKDMLRVTCRIFEKIQVNGNKCKESLTEEVMATQEVYRLLMEKGMSFRDAYRVVAEKYGSDRK</sequence>
<dbReference type="Gene3D" id="1.10.275.10">
    <property type="entry name" value="Fumarase/aspartase (N-terminal domain)"/>
    <property type="match status" value="1"/>
</dbReference>
<dbReference type="RefSeq" id="WP_012002412.1">
    <property type="nucleotide sequence ID" value="NC_009828.1"/>
</dbReference>
<dbReference type="PRINTS" id="PR00149">
    <property type="entry name" value="FUMRATELYASE"/>
</dbReference>
<keyword evidence="6" id="KW-0456">Lyase</keyword>
<dbReference type="EC" id="4.3.2.1" evidence="2 4"/>
<keyword evidence="7" id="KW-1185">Reference proteome</keyword>
<organism evidence="6 7">
    <name type="scientific">Pseudothermotoga lettingae (strain ATCC BAA-301 / DSM 14385 / NBRC 107922 / TMO)</name>
    <name type="common">Thermotoga lettingae</name>
    <dbReference type="NCBI Taxonomy" id="416591"/>
    <lineage>
        <taxon>Bacteria</taxon>
        <taxon>Thermotogati</taxon>
        <taxon>Thermotogota</taxon>
        <taxon>Thermotogae</taxon>
        <taxon>Thermotogales</taxon>
        <taxon>Thermotogaceae</taxon>
        <taxon>Pseudothermotoga</taxon>
    </lineage>
</organism>
<evidence type="ECO:0000313" key="7">
    <source>
        <dbReference type="Proteomes" id="UP000002016"/>
    </source>
</evidence>
<dbReference type="InterPro" id="IPR008948">
    <property type="entry name" value="L-Aspartase-like"/>
</dbReference>
<keyword evidence="3" id="KW-0055">Arginine biosynthesis</keyword>
<dbReference type="GO" id="GO:0005829">
    <property type="term" value="C:cytosol"/>
    <property type="evidence" value="ECO:0007669"/>
    <property type="project" value="TreeGrafter"/>
</dbReference>
<evidence type="ECO:0000313" key="6">
    <source>
        <dbReference type="EMBL" id="ABV32931.1"/>
    </source>
</evidence>
<comment type="pathway">
    <text evidence="1">Amino-acid biosynthesis; L-arginine biosynthesis; L-arginine from L-ornithine and carbamoyl phosphate: step 3/3.</text>
</comment>
<dbReference type="eggNOG" id="COG0165">
    <property type="taxonomic scope" value="Bacteria"/>
</dbReference>
<dbReference type="GO" id="GO:0042450">
    <property type="term" value="P:L-arginine biosynthetic process via ornithine"/>
    <property type="evidence" value="ECO:0007669"/>
    <property type="project" value="UniProtKB-UniRule"/>
</dbReference>
<dbReference type="EMBL" id="CP000812">
    <property type="protein sequence ID" value="ABV32931.1"/>
    <property type="molecule type" value="Genomic_DNA"/>
</dbReference>